<feature type="compositionally biased region" description="Polar residues" evidence="3">
    <location>
        <begin position="1"/>
        <end position="15"/>
    </location>
</feature>
<accession>A0A8W7PSF6</accession>
<name>A0A8W7PSF6_ANOCL</name>
<dbReference type="SUPFAM" id="SSF52075">
    <property type="entry name" value="Outer arm dynein light chain 1"/>
    <property type="match status" value="1"/>
</dbReference>
<evidence type="ECO:0000256" key="3">
    <source>
        <dbReference type="SAM" id="MobiDB-lite"/>
    </source>
</evidence>
<dbReference type="PANTHER" id="PTHR48051">
    <property type="match status" value="1"/>
</dbReference>
<sequence>LNESSASFATSQHLSTAKMRPPTHFGNDITNTEANGDDQQNNNNNNGGGNGGNNNNNHADHIVERLTQMGATINFPKVAGRGIIRVVERCDDAKENNNLDLSECELIQVPDAVYHLMRHTELKTCDLSSNVITKISPKFAVKFSLITDLNLSHNQMARLPDELADLHSLEMLDISHNSFITLPAVVFKMPKLRELKANNNAIIDIDRDEIIASDSLELVDLRHNPLTPMCHDLLKHAVLSFRIELSERVKEDWEDLTECE</sequence>
<dbReference type="Gene3D" id="3.80.10.10">
    <property type="entry name" value="Ribonuclease Inhibitor"/>
    <property type="match status" value="1"/>
</dbReference>
<dbReference type="InterPro" id="IPR050216">
    <property type="entry name" value="LRR_domain-containing"/>
</dbReference>
<evidence type="ECO:0000313" key="4">
    <source>
        <dbReference type="EnsemblMetazoa" id="ACOM036776-PA.1"/>
    </source>
</evidence>
<keyword evidence="1" id="KW-0433">Leucine-rich repeat</keyword>
<dbReference type="Pfam" id="PF13855">
    <property type="entry name" value="LRR_8"/>
    <property type="match status" value="1"/>
</dbReference>
<dbReference type="InterPro" id="IPR032675">
    <property type="entry name" value="LRR_dom_sf"/>
</dbReference>
<dbReference type="GO" id="GO:0005737">
    <property type="term" value="C:cytoplasm"/>
    <property type="evidence" value="ECO:0007669"/>
    <property type="project" value="TreeGrafter"/>
</dbReference>
<evidence type="ECO:0000256" key="2">
    <source>
        <dbReference type="ARBA" id="ARBA00022737"/>
    </source>
</evidence>
<dbReference type="AlphaFoldDB" id="A0A8W7PSF6"/>
<proteinExistence type="predicted"/>
<feature type="region of interest" description="Disordered" evidence="3">
    <location>
        <begin position="1"/>
        <end position="58"/>
    </location>
</feature>
<dbReference type="InterPro" id="IPR001611">
    <property type="entry name" value="Leu-rich_rpt"/>
</dbReference>
<dbReference type="VEuPathDB" id="VectorBase:ACON2_038389"/>
<keyword evidence="2" id="KW-0677">Repeat</keyword>
<dbReference type="PANTHER" id="PTHR48051:SF1">
    <property type="entry name" value="RAS SUPPRESSOR PROTEIN 1"/>
    <property type="match status" value="1"/>
</dbReference>
<dbReference type="Proteomes" id="UP000075882">
    <property type="component" value="Unassembled WGS sequence"/>
</dbReference>
<organism evidence="4">
    <name type="scientific">Anopheles coluzzii</name>
    <name type="common">African malaria mosquito</name>
    <dbReference type="NCBI Taxonomy" id="1518534"/>
    <lineage>
        <taxon>Eukaryota</taxon>
        <taxon>Metazoa</taxon>
        <taxon>Ecdysozoa</taxon>
        <taxon>Arthropoda</taxon>
        <taxon>Hexapoda</taxon>
        <taxon>Insecta</taxon>
        <taxon>Pterygota</taxon>
        <taxon>Neoptera</taxon>
        <taxon>Endopterygota</taxon>
        <taxon>Diptera</taxon>
        <taxon>Nematocera</taxon>
        <taxon>Culicoidea</taxon>
        <taxon>Culicidae</taxon>
        <taxon>Anophelinae</taxon>
        <taxon>Anopheles</taxon>
    </lineage>
</organism>
<reference evidence="4" key="1">
    <citation type="submission" date="2022-08" db="UniProtKB">
        <authorList>
            <consortium name="EnsemblMetazoa"/>
        </authorList>
    </citation>
    <scope>IDENTIFICATION</scope>
</reference>
<dbReference type="EnsemblMetazoa" id="ACOM036776-RA">
    <property type="protein sequence ID" value="ACOM036776-PA.1"/>
    <property type="gene ID" value="ACOM036776"/>
</dbReference>
<protein>
    <submittedName>
        <fullName evidence="4">Uncharacterized protein</fullName>
    </submittedName>
</protein>
<evidence type="ECO:0000256" key="1">
    <source>
        <dbReference type="ARBA" id="ARBA00022614"/>
    </source>
</evidence>